<dbReference type="SUPFAM" id="SSF53474">
    <property type="entry name" value="alpha/beta-Hydrolases"/>
    <property type="match status" value="1"/>
</dbReference>
<evidence type="ECO:0000313" key="2">
    <source>
        <dbReference type="EMBL" id="MBK9298169.1"/>
    </source>
</evidence>
<gene>
    <name evidence="2" type="ORF">IPN02_15300</name>
</gene>
<keyword evidence="2" id="KW-0378">Hydrolase</keyword>
<organism evidence="2 3">
    <name type="scientific">Candidatus Neomicrothrix subdominans</name>
    <dbReference type="NCBI Taxonomy" id="2954438"/>
    <lineage>
        <taxon>Bacteria</taxon>
        <taxon>Bacillati</taxon>
        <taxon>Actinomycetota</taxon>
        <taxon>Acidimicrobiia</taxon>
        <taxon>Acidimicrobiales</taxon>
        <taxon>Microthrixaceae</taxon>
        <taxon>Candidatus Neomicrothrix</taxon>
    </lineage>
</organism>
<name>A0A936TFV6_9ACTN</name>
<evidence type="ECO:0000313" key="3">
    <source>
        <dbReference type="Proteomes" id="UP000727993"/>
    </source>
</evidence>
<proteinExistence type="predicted"/>
<feature type="signal peptide" evidence="1">
    <location>
        <begin position="1"/>
        <end position="22"/>
    </location>
</feature>
<accession>A0A936TFV6</accession>
<dbReference type="Gene3D" id="3.40.50.1820">
    <property type="entry name" value="alpha/beta hydrolase"/>
    <property type="match status" value="1"/>
</dbReference>
<comment type="caution">
    <text evidence="2">The sequence shown here is derived from an EMBL/GenBank/DDBJ whole genome shotgun (WGS) entry which is preliminary data.</text>
</comment>
<evidence type="ECO:0000256" key="1">
    <source>
        <dbReference type="SAM" id="SignalP"/>
    </source>
</evidence>
<dbReference type="EMBL" id="JADJZA010000008">
    <property type="protein sequence ID" value="MBK9298169.1"/>
    <property type="molecule type" value="Genomic_DNA"/>
</dbReference>
<reference evidence="2 3" key="1">
    <citation type="submission" date="2020-10" db="EMBL/GenBank/DDBJ databases">
        <title>Connecting structure to function with the recovery of over 1000 high-quality activated sludge metagenome-assembled genomes encoding full-length rRNA genes using long-read sequencing.</title>
        <authorList>
            <person name="Singleton C.M."/>
            <person name="Petriglieri F."/>
            <person name="Kristensen J.M."/>
            <person name="Kirkegaard R.H."/>
            <person name="Michaelsen T.Y."/>
            <person name="Andersen M.H."/>
            <person name="Karst S.M."/>
            <person name="Dueholm M.S."/>
            <person name="Nielsen P.H."/>
            <person name="Albertsen M."/>
        </authorList>
    </citation>
    <scope>NUCLEOTIDE SEQUENCE [LARGE SCALE GENOMIC DNA]</scope>
    <source>
        <strain evidence="2">Lyne_18-Q3-R50-59_MAXAC.006</strain>
    </source>
</reference>
<feature type="chain" id="PRO_5038490172" evidence="1">
    <location>
        <begin position="23"/>
        <end position="319"/>
    </location>
</feature>
<protein>
    <submittedName>
        <fullName evidence="2">Alpha/beta hydrolase</fullName>
    </submittedName>
</protein>
<dbReference type="InterPro" id="IPR029058">
    <property type="entry name" value="AB_hydrolase_fold"/>
</dbReference>
<sequence length="319" mass="32762">MRRLLLGTIAAISLLAITGCQQMLPPEVTKVTNSIEVACGATSEVVPVDWYFPDTPPKGLVWLQHGFVESKDDWATFAPQVASAGYLAMATSLPSTSPQGCNVQNTGDNGPFLDGLAALFADIDSPYSALAVGHADAADLAGRAGESLPRNMAFSGHSAGGETVLSVADRLYGSDPEAFDRLKGLVLQDPVKSFVGTNTDDAVANLGPTSLPIYALASPKSACNADQSGTQAVLAGLAGRSFVAAEVTTGVHGDIFGPSQSLVGALVCGFPTAENTAAAQTLTLGWFGDQFAGTLTPDYYPGGTVYDDLVASGTITTLP</sequence>
<dbReference type="PROSITE" id="PS51257">
    <property type="entry name" value="PROKAR_LIPOPROTEIN"/>
    <property type="match status" value="1"/>
</dbReference>
<keyword evidence="1" id="KW-0732">Signal</keyword>
<dbReference type="GO" id="GO:0016787">
    <property type="term" value="F:hydrolase activity"/>
    <property type="evidence" value="ECO:0007669"/>
    <property type="project" value="UniProtKB-KW"/>
</dbReference>
<dbReference type="Proteomes" id="UP000727993">
    <property type="component" value="Unassembled WGS sequence"/>
</dbReference>
<dbReference type="AlphaFoldDB" id="A0A936TFV6"/>